<name>A0ABQ9PFX2_9PEZI</name>
<proteinExistence type="predicted"/>
<evidence type="ECO:0000313" key="2">
    <source>
        <dbReference type="Proteomes" id="UP001169217"/>
    </source>
</evidence>
<dbReference type="Proteomes" id="UP001169217">
    <property type="component" value="Unassembled WGS sequence"/>
</dbReference>
<dbReference type="EMBL" id="JARUPT010000489">
    <property type="protein sequence ID" value="KAK0370888.1"/>
    <property type="molecule type" value="Genomic_DNA"/>
</dbReference>
<comment type="caution">
    <text evidence="1">The sequence shown here is derived from an EMBL/GenBank/DDBJ whole genome shotgun (WGS) entry which is preliminary data.</text>
</comment>
<evidence type="ECO:0000313" key="1">
    <source>
        <dbReference type="EMBL" id="KAK0370888.1"/>
    </source>
</evidence>
<reference evidence="1" key="1">
    <citation type="submission" date="2023-04" db="EMBL/GenBank/DDBJ databases">
        <title>Colletotrichum limetticola genome sequence.</title>
        <authorList>
            <person name="Baroncelli R."/>
        </authorList>
    </citation>
    <scope>NUCLEOTIDE SEQUENCE</scope>
    <source>
        <strain evidence="1">KLA-Anderson</strain>
    </source>
</reference>
<organism evidence="1 2">
    <name type="scientific">Colletotrichum limetticola</name>
    <dbReference type="NCBI Taxonomy" id="1209924"/>
    <lineage>
        <taxon>Eukaryota</taxon>
        <taxon>Fungi</taxon>
        <taxon>Dikarya</taxon>
        <taxon>Ascomycota</taxon>
        <taxon>Pezizomycotina</taxon>
        <taxon>Sordariomycetes</taxon>
        <taxon>Hypocreomycetidae</taxon>
        <taxon>Glomerellales</taxon>
        <taxon>Glomerellaceae</taxon>
        <taxon>Colletotrichum</taxon>
        <taxon>Colletotrichum acutatum species complex</taxon>
    </lineage>
</organism>
<accession>A0ABQ9PFX2</accession>
<gene>
    <name evidence="1" type="ORF">CLIM01_11750</name>
</gene>
<sequence length="143" mass="15712">MSGFTYPGCTGIWLLRCQHHVPSTCSRPPIIASGIIATYHGKSDSFVDLFDAGIREVSFRIVDEVRCPATRERTWILPGLQLLSSRQNLTSNTSSTYLLFGTKLCRAYKYCSYVSGHCCSVLGAACFSPSLNEEDAFALESQG</sequence>
<protein>
    <submittedName>
        <fullName evidence="1">Uncharacterized protein</fullName>
    </submittedName>
</protein>
<keyword evidence="2" id="KW-1185">Reference proteome</keyword>